<comment type="caution">
    <text evidence="1">The sequence shown here is derived from an EMBL/GenBank/DDBJ whole genome shotgun (WGS) entry which is preliminary data.</text>
</comment>
<proteinExistence type="predicted"/>
<evidence type="ECO:0000313" key="2">
    <source>
        <dbReference type="Proteomes" id="UP000831701"/>
    </source>
</evidence>
<organism evidence="1 2">
    <name type="scientific">Scortum barcoo</name>
    <name type="common">barcoo grunter</name>
    <dbReference type="NCBI Taxonomy" id="214431"/>
    <lineage>
        <taxon>Eukaryota</taxon>
        <taxon>Metazoa</taxon>
        <taxon>Chordata</taxon>
        <taxon>Craniata</taxon>
        <taxon>Vertebrata</taxon>
        <taxon>Euteleostomi</taxon>
        <taxon>Actinopterygii</taxon>
        <taxon>Neopterygii</taxon>
        <taxon>Teleostei</taxon>
        <taxon>Neoteleostei</taxon>
        <taxon>Acanthomorphata</taxon>
        <taxon>Eupercaria</taxon>
        <taxon>Centrarchiformes</taxon>
        <taxon>Terapontoidei</taxon>
        <taxon>Terapontidae</taxon>
        <taxon>Scortum</taxon>
    </lineage>
</organism>
<gene>
    <name evidence="1" type="ORF">L3Q82_000785</name>
</gene>
<evidence type="ECO:0000313" key="1">
    <source>
        <dbReference type="EMBL" id="KAI3365787.1"/>
    </source>
</evidence>
<reference evidence="1" key="1">
    <citation type="submission" date="2022-04" db="EMBL/GenBank/DDBJ databases">
        <title>Jade perch genome.</title>
        <authorList>
            <person name="Chao B."/>
        </authorList>
    </citation>
    <scope>NUCLEOTIDE SEQUENCE</scope>
    <source>
        <strain evidence="1">CB-2022</strain>
    </source>
</reference>
<accession>A0ACB8WD09</accession>
<name>A0ACB8WD09_9TELE</name>
<dbReference type="EMBL" id="CM041541">
    <property type="protein sequence ID" value="KAI3365787.1"/>
    <property type="molecule type" value="Genomic_DNA"/>
</dbReference>
<dbReference type="Proteomes" id="UP000831701">
    <property type="component" value="Chromosome 11"/>
</dbReference>
<keyword evidence="2" id="KW-1185">Reference proteome</keyword>
<sequence>MESPVGAPSSTPPRDSKKAGYSVLLFGLFMMGFLGCGFNIWYLVMSPNQKLLTAGVTFGLELQVSPSGSTGVLQVTWQRLFSDESIENLATYSKRFGQQVNEPYKGKVIFTEASLSSTSITLKNITWGDDSCYICSFNVYPDGSKRMQTCLTVEGISEVKKDVHLLSSEHTDKDMAEVVFSCSAIGKPAPTVKWEYSSGATTTGPPQTATVTNSDHTFTTSSNTTLRVPPGWKGHADCLLNSGVRGERWETIRFENPGNVENKGKQGLTALIQTQRTVMAAEGEEVTLNCQLVESKEVVQVTWQKLLPEGVRNLATYNKYFGPKVSPDFRDKVEVKDAGLQNSSIVIMNVTEQDEGCYHCLFNIYPDGALTGSTCLQLYELHEPVLHVGGSNSSEEAVVSCSATGRPAPTVTLSLLQPDLHLSNYSSVTVTNANATVTVTTTAVLSGLRGNGTQVGCAVRVLSGPQIEVFLMIPEVKQSSDDDFKEESGSYNSDFVIAVVKWKRNNSLPHRDSEDIKTPPKPSKDTHEPKGATIGALKSRMRLRSRRLPTPGLDAKKADFSNACDA</sequence>
<protein>
    <submittedName>
        <fullName evidence="1">Uncharacterized protein</fullName>
    </submittedName>
</protein>